<proteinExistence type="predicted"/>
<dbReference type="InterPro" id="IPR045635">
    <property type="entry name" value="DUF6412"/>
</dbReference>
<name>A0ABU2M7B3_9ACTN</name>
<protein>
    <submittedName>
        <fullName evidence="2">DUF6412 domain-containing protein</fullName>
    </submittedName>
</protein>
<feature type="region of interest" description="Disordered" evidence="1">
    <location>
        <begin position="58"/>
        <end position="78"/>
    </location>
</feature>
<dbReference type="EMBL" id="JAVREP010000003">
    <property type="protein sequence ID" value="MDT0328121.1"/>
    <property type="molecule type" value="Genomic_DNA"/>
</dbReference>
<comment type="caution">
    <text evidence="2">The sequence shown here is derived from an EMBL/GenBank/DDBJ whole genome shotgun (WGS) entry which is preliminary data.</text>
</comment>
<gene>
    <name evidence="2" type="ORF">RM479_06805</name>
</gene>
<keyword evidence="3" id="KW-1185">Reference proteome</keyword>
<evidence type="ECO:0000313" key="2">
    <source>
        <dbReference type="EMBL" id="MDT0328121.1"/>
    </source>
</evidence>
<evidence type="ECO:0000313" key="3">
    <source>
        <dbReference type="Proteomes" id="UP001183390"/>
    </source>
</evidence>
<dbReference type="Proteomes" id="UP001183390">
    <property type="component" value="Unassembled WGS sequence"/>
</dbReference>
<dbReference type="Pfam" id="PF19950">
    <property type="entry name" value="DUF6412"/>
    <property type="match status" value="1"/>
</dbReference>
<organism evidence="2 3">
    <name type="scientific">Nocardiopsis lambiniae</name>
    <dbReference type="NCBI Taxonomy" id="3075539"/>
    <lineage>
        <taxon>Bacteria</taxon>
        <taxon>Bacillati</taxon>
        <taxon>Actinomycetota</taxon>
        <taxon>Actinomycetes</taxon>
        <taxon>Streptosporangiales</taxon>
        <taxon>Nocardiopsidaceae</taxon>
        <taxon>Nocardiopsis</taxon>
    </lineage>
</organism>
<evidence type="ECO:0000256" key="1">
    <source>
        <dbReference type="SAM" id="MobiDB-lite"/>
    </source>
</evidence>
<reference evidence="3" key="1">
    <citation type="submission" date="2023-07" db="EMBL/GenBank/DDBJ databases">
        <title>30 novel species of actinomycetes from the DSMZ collection.</title>
        <authorList>
            <person name="Nouioui I."/>
        </authorList>
    </citation>
    <scope>NUCLEOTIDE SEQUENCE [LARGE SCALE GENOMIC DNA]</scope>
    <source>
        <strain evidence="3">DSM 44743</strain>
    </source>
</reference>
<sequence>MGPAPDALPAAPLALLFVAVGAAVVWYLAHGAVPVPVGDTTAGRTDAMRRRSARLAVPALRDPDAAGRPRPRAPGTAP</sequence>
<accession>A0ABU2M7B3</accession>